<dbReference type="InterPro" id="IPR015942">
    <property type="entry name" value="Asp/Glu/hydantoin_racemase"/>
</dbReference>
<gene>
    <name evidence="3" type="ORF">AC2117_00382</name>
</gene>
<evidence type="ECO:0000256" key="2">
    <source>
        <dbReference type="ARBA" id="ARBA00023235"/>
    </source>
</evidence>
<dbReference type="InterPro" id="IPR004380">
    <property type="entry name" value="Asp_race"/>
</dbReference>
<dbReference type="Proteomes" id="UP000294355">
    <property type="component" value="Chromosome"/>
</dbReference>
<dbReference type="SUPFAM" id="SSF53681">
    <property type="entry name" value="Aspartate/glutamate racemase"/>
    <property type="match status" value="2"/>
</dbReference>
<sequence length="236" mass="26590">MIKAIGILGGMGPQATIDAMDKIIKNTPAHCDQEHIPVITVSIPDIPDRTQSIINHDDKPLEKMAEYLKILEAVQVGCIIIPCNTAHFWFNQLQQRTQTKMISIIESAVHFIQDSQIAEVCILATSATISTQLYQSQFIQNNIRFSTPSVEMQHKVMQSIYQYKAGNIEKSKQLMSEVIHFYRQNKSIKFLLACTEIPLILQDSIQENPELFVDATDLLIKNAIAWYQNSLTASAA</sequence>
<dbReference type="InterPro" id="IPR001920">
    <property type="entry name" value="Asp/Glu_race"/>
</dbReference>
<dbReference type="NCBIfam" id="TIGR00035">
    <property type="entry name" value="asp_race"/>
    <property type="match status" value="1"/>
</dbReference>
<evidence type="ECO:0000313" key="3">
    <source>
        <dbReference type="EMBL" id="VAX43244.1"/>
    </source>
</evidence>
<dbReference type="Gene3D" id="3.40.50.1860">
    <property type="match status" value="2"/>
</dbReference>
<comment type="similarity">
    <text evidence="1">Belongs to the aspartate/glutamate racemases family.</text>
</comment>
<accession>A0A446ZFH8</accession>
<dbReference type="RefSeq" id="WP_133971579.1">
    <property type="nucleotide sequence ID" value="NZ_LS999521.1"/>
</dbReference>
<dbReference type="OrthoDB" id="9803739at2"/>
<reference evidence="3 4" key="1">
    <citation type="submission" date="2018-08" db="EMBL/GenBank/DDBJ databases">
        <authorList>
            <person name="Gonzaga-Molto A."/>
        </authorList>
    </citation>
    <scope>NUCLEOTIDE SEQUENCE [LARGE SCALE GENOMIC DNA]</scope>
    <source>
        <strain evidence="3">Acinetobacter calcoaceticus str. 2117</strain>
    </source>
</reference>
<dbReference type="Pfam" id="PF01177">
    <property type="entry name" value="Asp_Glu_race"/>
    <property type="match status" value="1"/>
</dbReference>
<keyword evidence="2 3" id="KW-0413">Isomerase</keyword>
<dbReference type="GO" id="GO:0047689">
    <property type="term" value="F:aspartate racemase activity"/>
    <property type="evidence" value="ECO:0007669"/>
    <property type="project" value="UniProtKB-EC"/>
</dbReference>
<dbReference type="PANTHER" id="PTHR21198:SF7">
    <property type="entry name" value="ASPARTATE-GLUTAMATE RACEMASE FAMILY"/>
    <property type="match status" value="1"/>
</dbReference>
<evidence type="ECO:0000256" key="1">
    <source>
        <dbReference type="ARBA" id="ARBA00007847"/>
    </source>
</evidence>
<dbReference type="AlphaFoldDB" id="A0A446ZFH8"/>
<protein>
    <submittedName>
        <fullName evidence="3">Aspartate racemase</fullName>
        <ecNumber evidence="3">5.1.1.13</ecNumber>
    </submittedName>
</protein>
<proteinExistence type="inferred from homology"/>
<organism evidence="3 4">
    <name type="scientific">Acinetobacter calcoaceticus</name>
    <dbReference type="NCBI Taxonomy" id="471"/>
    <lineage>
        <taxon>Bacteria</taxon>
        <taxon>Pseudomonadati</taxon>
        <taxon>Pseudomonadota</taxon>
        <taxon>Gammaproteobacteria</taxon>
        <taxon>Moraxellales</taxon>
        <taxon>Moraxellaceae</taxon>
        <taxon>Acinetobacter</taxon>
        <taxon>Acinetobacter calcoaceticus/baumannii complex</taxon>
    </lineage>
</organism>
<dbReference type="EMBL" id="LS999521">
    <property type="protein sequence ID" value="VAX43244.1"/>
    <property type="molecule type" value="Genomic_DNA"/>
</dbReference>
<evidence type="ECO:0000313" key="4">
    <source>
        <dbReference type="Proteomes" id="UP000294355"/>
    </source>
</evidence>
<name>A0A446ZFH8_ACICA</name>
<dbReference type="EC" id="5.1.1.13" evidence="3"/>
<dbReference type="PANTHER" id="PTHR21198">
    <property type="entry name" value="GLUTAMATE RACEMASE"/>
    <property type="match status" value="1"/>
</dbReference>